<evidence type="ECO:0000256" key="1">
    <source>
        <dbReference type="ARBA" id="ARBA00004123"/>
    </source>
</evidence>
<dbReference type="Pfam" id="PF02045">
    <property type="entry name" value="CBFB_NFYA"/>
    <property type="match status" value="1"/>
</dbReference>
<sequence>MFAGTTYHRILKRRAARQKLEAEGRLPKKRQKYLHESRHQHALARIRGEGGKFDKDLLAKLLCFPGTPRLARPKSAQFVTTTDSRRPCGSEGDFPPCDV</sequence>
<evidence type="ECO:0000256" key="4">
    <source>
        <dbReference type="ARBA" id="ARBA00023163"/>
    </source>
</evidence>
<evidence type="ECO:0000256" key="6">
    <source>
        <dbReference type="RuleBase" id="RU367155"/>
    </source>
</evidence>
<organism evidence="10">
    <name type="scientific">Angiostrongylus costaricensis</name>
    <name type="common">Nematode worm</name>
    <dbReference type="NCBI Taxonomy" id="334426"/>
    <lineage>
        <taxon>Eukaryota</taxon>
        <taxon>Metazoa</taxon>
        <taxon>Ecdysozoa</taxon>
        <taxon>Nematoda</taxon>
        <taxon>Chromadorea</taxon>
        <taxon>Rhabditida</taxon>
        <taxon>Rhabditina</taxon>
        <taxon>Rhabditomorpha</taxon>
        <taxon>Strongyloidea</taxon>
        <taxon>Metastrongylidae</taxon>
        <taxon>Angiostrongylus</taxon>
    </lineage>
</organism>
<comment type="similarity">
    <text evidence="6">Belongs to the NFYA/HAP2 subunit family.</text>
</comment>
<dbReference type="EMBL" id="UYYA01004157">
    <property type="protein sequence ID" value="VDM60026.1"/>
    <property type="molecule type" value="Genomic_DNA"/>
</dbReference>
<dbReference type="GO" id="GO:0003677">
    <property type="term" value="F:DNA binding"/>
    <property type="evidence" value="ECO:0007669"/>
    <property type="project" value="UniProtKB-KW"/>
</dbReference>
<comment type="function">
    <text evidence="6">Component of the sequence-specific heterotrimeric transcription factor (NF-Y) which specifically recognizes a 5'-CCAAT-3' box motif found in the promoters of its target genes.</text>
</comment>
<protein>
    <recommendedName>
        <fullName evidence="6">Nuclear transcription factor Y subunit</fullName>
    </recommendedName>
</protein>
<dbReference type="GO" id="GO:0005634">
    <property type="term" value="C:nucleus"/>
    <property type="evidence" value="ECO:0007669"/>
    <property type="project" value="UniProtKB-SubCell"/>
</dbReference>
<dbReference type="InterPro" id="IPR001289">
    <property type="entry name" value="NFYA"/>
</dbReference>
<comment type="subunit">
    <text evidence="6">Heterotrimer.</text>
</comment>
<keyword evidence="2 6" id="KW-0805">Transcription regulation</keyword>
<evidence type="ECO:0000313" key="8">
    <source>
        <dbReference type="EMBL" id="VDM60026.1"/>
    </source>
</evidence>
<dbReference type="Gene3D" id="6.10.250.2430">
    <property type="match status" value="1"/>
</dbReference>
<dbReference type="PANTHER" id="PTHR12632">
    <property type="entry name" value="TRANSCRIPTION FACTOR NF-Y ALPHA-RELATED"/>
    <property type="match status" value="1"/>
</dbReference>
<reference evidence="8 9" key="2">
    <citation type="submission" date="2018-11" db="EMBL/GenBank/DDBJ databases">
        <authorList>
            <consortium name="Pathogen Informatics"/>
        </authorList>
    </citation>
    <scope>NUCLEOTIDE SEQUENCE [LARGE SCALE GENOMIC DNA]</scope>
    <source>
        <strain evidence="8 9">Costa Rica</strain>
    </source>
</reference>
<reference evidence="10" key="1">
    <citation type="submission" date="2017-02" db="UniProtKB">
        <authorList>
            <consortium name="WormBaseParasite"/>
        </authorList>
    </citation>
    <scope>IDENTIFICATION</scope>
</reference>
<dbReference type="PROSITE" id="PS51152">
    <property type="entry name" value="NFYA_HAP2_2"/>
    <property type="match status" value="1"/>
</dbReference>
<feature type="region of interest" description="Disordered" evidence="7">
    <location>
        <begin position="75"/>
        <end position="99"/>
    </location>
</feature>
<evidence type="ECO:0000313" key="9">
    <source>
        <dbReference type="Proteomes" id="UP000267027"/>
    </source>
</evidence>
<comment type="subcellular location">
    <subcellularLocation>
        <location evidence="1 6">Nucleus</location>
    </subcellularLocation>
</comment>
<dbReference type="WBParaSite" id="ACOC_0000844001-mRNA-1">
    <property type="protein sequence ID" value="ACOC_0000844001-mRNA-1"/>
    <property type="gene ID" value="ACOC_0000844001"/>
</dbReference>
<keyword evidence="3 6" id="KW-0238">DNA-binding</keyword>
<dbReference type="Proteomes" id="UP000267027">
    <property type="component" value="Unassembled WGS sequence"/>
</dbReference>
<proteinExistence type="inferred from homology"/>
<keyword evidence="5 6" id="KW-0539">Nucleus</keyword>
<feature type="region of interest" description="Disordered" evidence="7">
    <location>
        <begin position="18"/>
        <end position="38"/>
    </location>
</feature>
<name>A0A0R3PS64_ANGCS</name>
<accession>A0A0R3PS64</accession>
<keyword evidence="4 6" id="KW-0804">Transcription</keyword>
<evidence type="ECO:0000256" key="7">
    <source>
        <dbReference type="SAM" id="MobiDB-lite"/>
    </source>
</evidence>
<evidence type="ECO:0000256" key="3">
    <source>
        <dbReference type="ARBA" id="ARBA00023125"/>
    </source>
</evidence>
<dbReference type="SMART" id="SM00521">
    <property type="entry name" value="CBF"/>
    <property type="match status" value="1"/>
</dbReference>
<dbReference type="STRING" id="334426.A0A0R3PS64"/>
<evidence type="ECO:0000313" key="10">
    <source>
        <dbReference type="WBParaSite" id="ACOC_0000844001-mRNA-1"/>
    </source>
</evidence>
<dbReference type="GO" id="GO:0003700">
    <property type="term" value="F:DNA-binding transcription factor activity"/>
    <property type="evidence" value="ECO:0007669"/>
    <property type="project" value="UniProtKB-UniRule"/>
</dbReference>
<keyword evidence="9" id="KW-1185">Reference proteome</keyword>
<dbReference type="AlphaFoldDB" id="A0A0R3PS64"/>
<dbReference type="OrthoDB" id="1097733at2759"/>
<gene>
    <name evidence="8" type="ORF">ACOC_LOCUS8441</name>
</gene>
<evidence type="ECO:0000256" key="2">
    <source>
        <dbReference type="ARBA" id="ARBA00023015"/>
    </source>
</evidence>
<evidence type="ECO:0000256" key="5">
    <source>
        <dbReference type="ARBA" id="ARBA00023242"/>
    </source>
</evidence>